<evidence type="ECO:0000313" key="18">
    <source>
        <dbReference type="EMBL" id="ESS72121.1"/>
    </source>
</evidence>
<evidence type="ECO:0000313" key="19">
    <source>
        <dbReference type="Proteomes" id="UP000017842"/>
    </source>
</evidence>
<evidence type="ECO:0000256" key="3">
    <source>
        <dbReference type="ARBA" id="ARBA00022448"/>
    </source>
</evidence>
<accession>V5DXS3</accession>
<dbReference type="InterPro" id="IPR036942">
    <property type="entry name" value="Beta-barrel_TonB_sf"/>
</dbReference>
<name>V5DXS3_9GAMM</name>
<dbReference type="EMBL" id="AYLO01000067">
    <property type="protein sequence ID" value="ESS72121.1"/>
    <property type="molecule type" value="Genomic_DNA"/>
</dbReference>
<dbReference type="InterPro" id="IPR010105">
    <property type="entry name" value="TonB_sidphr_rcpt"/>
</dbReference>
<keyword evidence="6 14" id="KW-0812">Transmembrane</keyword>
<comment type="caution">
    <text evidence="18">The sequence shown here is derived from an EMBL/GenBank/DDBJ whole genome shotgun (WGS) entry which is preliminary data.</text>
</comment>
<dbReference type="AlphaFoldDB" id="V5DXS3"/>
<evidence type="ECO:0000259" key="17">
    <source>
        <dbReference type="SMART" id="SM00965"/>
    </source>
</evidence>
<dbReference type="Proteomes" id="UP000017842">
    <property type="component" value="Unassembled WGS sequence"/>
</dbReference>
<dbReference type="PANTHER" id="PTHR32552:SF68">
    <property type="entry name" value="FERRICHROME OUTER MEMBRANE TRANSPORTER_PHAGE RECEPTOR"/>
    <property type="match status" value="1"/>
</dbReference>
<dbReference type="PATRIC" id="fig|1116472.3.peg.2090"/>
<keyword evidence="13 14" id="KW-0998">Cell outer membrane</keyword>
<keyword evidence="3 14" id="KW-0813">Transport</keyword>
<evidence type="ECO:0000256" key="5">
    <source>
        <dbReference type="ARBA" id="ARBA00022496"/>
    </source>
</evidence>
<feature type="chain" id="PRO_5004732088" evidence="16">
    <location>
        <begin position="23"/>
        <end position="806"/>
    </location>
</feature>
<keyword evidence="19" id="KW-1185">Reference proteome</keyword>
<evidence type="ECO:0000256" key="9">
    <source>
        <dbReference type="ARBA" id="ARBA00023065"/>
    </source>
</evidence>
<dbReference type="STRING" id="1116472.MGMO_70c00160"/>
<keyword evidence="10 15" id="KW-0798">TonB box</keyword>
<evidence type="ECO:0000256" key="10">
    <source>
        <dbReference type="ARBA" id="ARBA00023077"/>
    </source>
</evidence>
<dbReference type="SUPFAM" id="SSF56935">
    <property type="entry name" value="Porins"/>
    <property type="match status" value="1"/>
</dbReference>
<evidence type="ECO:0000256" key="16">
    <source>
        <dbReference type="SAM" id="SignalP"/>
    </source>
</evidence>
<comment type="subcellular location">
    <subcellularLocation>
        <location evidence="1 14">Cell outer membrane</location>
        <topology evidence="1 14">Multi-pass membrane protein</topology>
    </subcellularLocation>
</comment>
<evidence type="ECO:0000256" key="15">
    <source>
        <dbReference type="RuleBase" id="RU003357"/>
    </source>
</evidence>
<evidence type="ECO:0000256" key="1">
    <source>
        <dbReference type="ARBA" id="ARBA00004571"/>
    </source>
</evidence>
<evidence type="ECO:0000256" key="2">
    <source>
        <dbReference type="ARBA" id="ARBA00009810"/>
    </source>
</evidence>
<evidence type="ECO:0000256" key="4">
    <source>
        <dbReference type="ARBA" id="ARBA00022452"/>
    </source>
</evidence>
<gene>
    <name evidence="18" type="primary">fct</name>
    <name evidence="18" type="ORF">MGMO_70c00160</name>
</gene>
<reference evidence="18 19" key="1">
    <citation type="journal article" date="2013" name="Genome Announc.">
        <title>Draft Genome Sequence of the Methanotrophic Gammaproteobacterium Methyloglobulus morosus DSM 22980 Strain KoM1.</title>
        <authorList>
            <person name="Poehlein A."/>
            <person name="Deutzmann J.S."/>
            <person name="Daniel R."/>
            <person name="Simeonova D.D."/>
        </authorList>
    </citation>
    <scope>NUCLEOTIDE SEQUENCE [LARGE SCALE GENOMIC DNA]</scope>
    <source>
        <strain evidence="18 19">KoM1</strain>
    </source>
</reference>
<dbReference type="GO" id="GO:0015344">
    <property type="term" value="F:siderophore uptake transmembrane transporter activity"/>
    <property type="evidence" value="ECO:0007669"/>
    <property type="project" value="TreeGrafter"/>
</dbReference>
<evidence type="ECO:0000256" key="7">
    <source>
        <dbReference type="ARBA" id="ARBA00022729"/>
    </source>
</evidence>
<keyword evidence="7 16" id="KW-0732">Signal</keyword>
<dbReference type="FunFam" id="2.170.130.10:FF:000001">
    <property type="entry name" value="Catecholate siderophore TonB-dependent receptor"/>
    <property type="match status" value="1"/>
</dbReference>
<evidence type="ECO:0000256" key="14">
    <source>
        <dbReference type="PROSITE-ProRule" id="PRU01360"/>
    </source>
</evidence>
<dbReference type="GO" id="GO:0038023">
    <property type="term" value="F:signaling receptor activity"/>
    <property type="evidence" value="ECO:0007669"/>
    <property type="project" value="InterPro"/>
</dbReference>
<dbReference type="OrthoDB" id="127311at2"/>
<protein>
    <submittedName>
        <fullName evidence="18">Ferrichrysobactin receptor</fullName>
    </submittedName>
</protein>
<evidence type="ECO:0000256" key="13">
    <source>
        <dbReference type="ARBA" id="ARBA00023237"/>
    </source>
</evidence>
<comment type="similarity">
    <text evidence="2 14 15">Belongs to the TonB-dependent receptor family.</text>
</comment>
<dbReference type="FunFam" id="2.40.170.20:FF:000005">
    <property type="entry name" value="TonB-dependent siderophore receptor"/>
    <property type="match status" value="1"/>
</dbReference>
<evidence type="ECO:0000256" key="6">
    <source>
        <dbReference type="ARBA" id="ARBA00022692"/>
    </source>
</evidence>
<dbReference type="Gene3D" id="3.55.50.30">
    <property type="match status" value="1"/>
</dbReference>
<feature type="signal peptide" evidence="16">
    <location>
        <begin position="1"/>
        <end position="22"/>
    </location>
</feature>
<keyword evidence="8" id="KW-0408">Iron</keyword>
<feature type="domain" description="Secretin/TonB short N-terminal" evidence="17">
    <location>
        <begin position="48"/>
        <end position="99"/>
    </location>
</feature>
<dbReference type="InterPro" id="IPR037066">
    <property type="entry name" value="Plug_dom_sf"/>
</dbReference>
<proteinExistence type="inferred from homology"/>
<dbReference type="RefSeq" id="WP_023494845.1">
    <property type="nucleotide sequence ID" value="NZ_AYLO01000067.1"/>
</dbReference>
<evidence type="ECO:0000256" key="11">
    <source>
        <dbReference type="ARBA" id="ARBA00023136"/>
    </source>
</evidence>
<dbReference type="PROSITE" id="PS52016">
    <property type="entry name" value="TONB_DEPENDENT_REC_3"/>
    <property type="match status" value="1"/>
</dbReference>
<keyword evidence="9" id="KW-0406">Ion transport</keyword>
<keyword evidence="12 18" id="KW-0675">Receptor</keyword>
<dbReference type="CDD" id="cd01347">
    <property type="entry name" value="ligand_gated_channel"/>
    <property type="match status" value="1"/>
</dbReference>
<dbReference type="InterPro" id="IPR011662">
    <property type="entry name" value="Secretin/TonB_short_N"/>
</dbReference>
<keyword evidence="4 14" id="KW-1134">Transmembrane beta strand</keyword>
<dbReference type="NCBIfam" id="TIGR01783">
    <property type="entry name" value="TonB-siderophor"/>
    <property type="match status" value="1"/>
</dbReference>
<sequence length="806" mass="88208">MPLAFKPLTAAMFAAFALSANAEEKRHFDIPAQPLSTALQTFAQQSGTAMLYTEASASGKHSPGLSGNYSTSEAVAQLVVGSGLIPAVASDGTVTLKSGASAMTVADTSNGETLPKVTVEADAGPYDPYDANNPNNKSYSVTSAASANRTDTPLMETPISVQVVPKAVIRDQQAIQVGDATKNVSGVFQGFSFGGFAEEFMIRGFSTQFNNYLDGFRWPASKLTLANAERVEVVKGAAANLYGRIQPGGMINIVTKRPQATPYYALQQQFGSYDLYRTTADATGALNADGSLLYRLNLEYLNKNSFRDFAFTDRIFLAPSLTWKVTDRTQLDLDFIYSDEDTVDDHGVVALGNRPANIPINRFLGEPSTDLSNSTLYNTMLTLTHAFNDDWTVKARFDHLRRHTVDPQTGASGLQEDPAQPNYGELSRFFFGGSNPSDYFYGNVNLNGRFATWDVKHEVAVGWENYSVDNDTLDFQAVEGPKINIFNPRYRPLNLSAVPHAFGDFGSGTAHSNGVYFQDQITLFDKLHILGGGRYDWVTDASNFGAASPEEAKANQNVSKAERFSPRVGLLYQPWEWLSLYGNYVESMGNGNGNIGFGGKALPPEIGEQFEIGFKTAFFDERLTTNVAFYDLKKSNIAVDTRRGFSDLIGSARSQGVEIDVSGQVAEGLSLIASYAYTDANIIKSTDFSGNVLDGNRLWNVPRNAGSLWAKYDVQDNTLRGFSVGAGVYFQSQKQGDNLNSYQLPGWGRVDMLVKYQLPLPKAKTTLQFNIDNLLDHQYYTATLGDRFTVNVGQPRTFMGSVKVEF</sequence>
<dbReference type="SMART" id="SM00965">
    <property type="entry name" value="STN"/>
    <property type="match status" value="1"/>
</dbReference>
<dbReference type="Gene3D" id="2.40.170.20">
    <property type="entry name" value="TonB-dependent receptor, beta-barrel domain"/>
    <property type="match status" value="1"/>
</dbReference>
<dbReference type="PANTHER" id="PTHR32552">
    <property type="entry name" value="FERRICHROME IRON RECEPTOR-RELATED"/>
    <property type="match status" value="1"/>
</dbReference>
<dbReference type="InterPro" id="IPR039426">
    <property type="entry name" value="TonB-dep_rcpt-like"/>
</dbReference>
<dbReference type="Pfam" id="PF00593">
    <property type="entry name" value="TonB_dep_Rec_b-barrel"/>
    <property type="match status" value="1"/>
</dbReference>
<dbReference type="InterPro" id="IPR000531">
    <property type="entry name" value="Beta-barrel_TonB"/>
</dbReference>
<keyword evidence="5" id="KW-0410">Iron transport</keyword>
<dbReference type="GO" id="GO:0015891">
    <property type="term" value="P:siderophore transport"/>
    <property type="evidence" value="ECO:0007669"/>
    <property type="project" value="InterPro"/>
</dbReference>
<dbReference type="Pfam" id="PF07715">
    <property type="entry name" value="Plug"/>
    <property type="match status" value="1"/>
</dbReference>
<dbReference type="eggNOG" id="COG4773">
    <property type="taxonomic scope" value="Bacteria"/>
</dbReference>
<dbReference type="GO" id="GO:0009279">
    <property type="term" value="C:cell outer membrane"/>
    <property type="evidence" value="ECO:0007669"/>
    <property type="project" value="UniProtKB-SubCell"/>
</dbReference>
<keyword evidence="11 14" id="KW-0472">Membrane</keyword>
<evidence type="ECO:0000256" key="8">
    <source>
        <dbReference type="ARBA" id="ARBA00023004"/>
    </source>
</evidence>
<organism evidence="18 19">
    <name type="scientific">Methyloglobulus morosus KoM1</name>
    <dbReference type="NCBI Taxonomy" id="1116472"/>
    <lineage>
        <taxon>Bacteria</taxon>
        <taxon>Pseudomonadati</taxon>
        <taxon>Pseudomonadota</taxon>
        <taxon>Gammaproteobacteria</taxon>
        <taxon>Methylococcales</taxon>
        <taxon>Methylococcaceae</taxon>
        <taxon>Methyloglobulus</taxon>
    </lineage>
</organism>
<evidence type="ECO:0000256" key="12">
    <source>
        <dbReference type="ARBA" id="ARBA00023170"/>
    </source>
</evidence>
<dbReference type="Gene3D" id="2.170.130.10">
    <property type="entry name" value="TonB-dependent receptor, plug domain"/>
    <property type="match status" value="1"/>
</dbReference>
<dbReference type="InterPro" id="IPR012910">
    <property type="entry name" value="Plug_dom"/>
</dbReference>